<accession>A0AAN5I5W5</accession>
<keyword evidence="1" id="KW-0732">Signal</keyword>
<reference evidence="4" key="1">
    <citation type="submission" date="2022-10" db="EMBL/GenBank/DDBJ databases">
        <title>Genome assembly of Pristionchus species.</title>
        <authorList>
            <person name="Yoshida K."/>
            <person name="Sommer R.J."/>
        </authorList>
    </citation>
    <scope>NUCLEOTIDE SEQUENCE [LARGE SCALE GENOMIC DNA]</scope>
    <source>
        <strain evidence="4">RS5460</strain>
    </source>
</reference>
<keyword evidence="4" id="KW-1185">Reference proteome</keyword>
<dbReference type="Gene3D" id="1.10.10.1940">
    <property type="match status" value="1"/>
</dbReference>
<dbReference type="Pfam" id="PF01549">
    <property type="entry name" value="ShK"/>
    <property type="match status" value="1"/>
</dbReference>
<feature type="non-terminal residue" evidence="3">
    <location>
        <position position="110"/>
    </location>
</feature>
<feature type="chain" id="PRO_5042890292" description="ShKT domain-containing protein" evidence="1">
    <location>
        <begin position="20"/>
        <end position="110"/>
    </location>
</feature>
<gene>
    <name evidence="3" type="ORF">PMAYCL1PPCAC_21976</name>
</gene>
<evidence type="ECO:0000259" key="2">
    <source>
        <dbReference type="Pfam" id="PF01549"/>
    </source>
</evidence>
<evidence type="ECO:0000256" key="1">
    <source>
        <dbReference type="SAM" id="SignalP"/>
    </source>
</evidence>
<protein>
    <recommendedName>
        <fullName evidence="2">ShKT domain-containing protein</fullName>
    </recommendedName>
</protein>
<comment type="caution">
    <text evidence="3">The sequence shown here is derived from an EMBL/GenBank/DDBJ whole genome shotgun (WGS) entry which is preliminary data.</text>
</comment>
<dbReference type="Proteomes" id="UP001328107">
    <property type="component" value="Unassembled WGS sequence"/>
</dbReference>
<dbReference type="EMBL" id="BTRK01000005">
    <property type="protein sequence ID" value="GMR51781.1"/>
    <property type="molecule type" value="Genomic_DNA"/>
</dbReference>
<feature type="non-terminal residue" evidence="3">
    <location>
        <position position="1"/>
    </location>
</feature>
<evidence type="ECO:0000313" key="4">
    <source>
        <dbReference type="Proteomes" id="UP001328107"/>
    </source>
</evidence>
<feature type="domain" description="ShKT" evidence="2">
    <location>
        <begin position="74"/>
        <end position="110"/>
    </location>
</feature>
<evidence type="ECO:0000313" key="3">
    <source>
        <dbReference type="EMBL" id="GMR51781.1"/>
    </source>
</evidence>
<proteinExistence type="predicted"/>
<dbReference type="AlphaFoldDB" id="A0AAN5I5W5"/>
<dbReference type="PANTHER" id="PTHR46219">
    <property type="entry name" value="PROTEIN CBG11138"/>
    <property type="match status" value="1"/>
</dbReference>
<organism evidence="3 4">
    <name type="scientific">Pristionchus mayeri</name>
    <dbReference type="NCBI Taxonomy" id="1317129"/>
    <lineage>
        <taxon>Eukaryota</taxon>
        <taxon>Metazoa</taxon>
        <taxon>Ecdysozoa</taxon>
        <taxon>Nematoda</taxon>
        <taxon>Chromadorea</taxon>
        <taxon>Rhabditida</taxon>
        <taxon>Rhabditina</taxon>
        <taxon>Diplogasteromorpha</taxon>
        <taxon>Diplogasteroidea</taxon>
        <taxon>Neodiplogasteridae</taxon>
        <taxon>Pristionchus</taxon>
    </lineage>
</organism>
<sequence length="110" mass="11713">RCVTLLMLPILILAHRSWAQTCGTTPLGPCLDTMCPTGTTCLTNLSPAVCCNTASIVTTTTTTTQATTTVPTSNCVDRLNPTTGVSDCPSRAYLCTNTVYYTLMTQQCPK</sequence>
<feature type="signal peptide" evidence="1">
    <location>
        <begin position="1"/>
        <end position="19"/>
    </location>
</feature>
<dbReference type="InterPro" id="IPR003582">
    <property type="entry name" value="ShKT_dom"/>
</dbReference>
<dbReference type="PANTHER" id="PTHR46219:SF5">
    <property type="entry name" value="SHKT DOMAIN-CONTAINING PROTEIN"/>
    <property type="match status" value="1"/>
</dbReference>
<name>A0AAN5I5W5_9BILA</name>